<dbReference type="Pfam" id="PF02260">
    <property type="entry name" value="FATC"/>
    <property type="match status" value="1"/>
</dbReference>
<dbReference type="PROSITE" id="PS51190">
    <property type="entry name" value="FATC"/>
    <property type="match status" value="1"/>
</dbReference>
<sequence>MDSQGAPGSFMYPSEALSQTPSLSTDALPRESPEDKIRSMGLQRSRHALIQELDLHLALEQQGGLVQHPVPAIQGQEGGQTLQLRRRMVLLGALQQALTQLPALSAQLDTWTSQSAGIEAQLRAAVQRVDPKLLPALQAALEQRRQWLITCREQATAIQQDAEGILQFESSRMGISWSLAGGREEDLSLFNASCTQLQKNLSVAADAQQNGAEAARELQELQQALTASTQALQHAQAEHGHLAHALSDVQEPLQRSASELSTALQSVLQCLPEEQRGLTDAGAALLDLRKSMQGHESMSGLLDQVSACLQHQQLLSTRFASLPADLQRQVAALHGPLSALREEPQRAAPETVAALVNILGDAAEDDCSAQVLQEGASAASAMQVLGLIKDATDVDNLCCMYEGWTPWM</sequence>
<accession>A0AAW1P0Q0</accession>
<evidence type="ECO:0000313" key="5">
    <source>
        <dbReference type="Proteomes" id="UP001465755"/>
    </source>
</evidence>
<comment type="caution">
    <text evidence="4">The sequence shown here is derived from an EMBL/GenBank/DDBJ whole genome shotgun (WGS) entry which is preliminary data.</text>
</comment>
<evidence type="ECO:0000313" key="4">
    <source>
        <dbReference type="EMBL" id="KAK9802058.1"/>
    </source>
</evidence>
<evidence type="ECO:0000259" key="3">
    <source>
        <dbReference type="PROSITE" id="PS51190"/>
    </source>
</evidence>
<gene>
    <name evidence="4" type="ORF">WJX73_008617</name>
</gene>
<dbReference type="EMBL" id="JALJOQ010000072">
    <property type="protein sequence ID" value="KAK9802058.1"/>
    <property type="molecule type" value="Genomic_DNA"/>
</dbReference>
<feature type="coiled-coil region" evidence="1">
    <location>
        <begin position="204"/>
        <end position="238"/>
    </location>
</feature>
<dbReference type="Proteomes" id="UP001465755">
    <property type="component" value="Unassembled WGS sequence"/>
</dbReference>
<reference evidence="4 5" key="1">
    <citation type="journal article" date="2024" name="Nat. Commun.">
        <title>Phylogenomics reveals the evolutionary origins of lichenization in chlorophyte algae.</title>
        <authorList>
            <person name="Puginier C."/>
            <person name="Libourel C."/>
            <person name="Otte J."/>
            <person name="Skaloud P."/>
            <person name="Haon M."/>
            <person name="Grisel S."/>
            <person name="Petersen M."/>
            <person name="Berrin J.G."/>
            <person name="Delaux P.M."/>
            <person name="Dal Grande F."/>
            <person name="Keller J."/>
        </authorList>
    </citation>
    <scope>NUCLEOTIDE SEQUENCE [LARGE SCALE GENOMIC DNA]</scope>
    <source>
        <strain evidence="4 5">SAG 2036</strain>
    </source>
</reference>
<dbReference type="SMART" id="SM01343">
    <property type="entry name" value="FATC"/>
    <property type="match status" value="1"/>
</dbReference>
<evidence type="ECO:0000256" key="1">
    <source>
        <dbReference type="SAM" id="Coils"/>
    </source>
</evidence>
<proteinExistence type="predicted"/>
<keyword evidence="5" id="KW-1185">Reference proteome</keyword>
<evidence type="ECO:0000256" key="2">
    <source>
        <dbReference type="SAM" id="MobiDB-lite"/>
    </source>
</evidence>
<organism evidence="4 5">
    <name type="scientific">Symbiochloris irregularis</name>
    <dbReference type="NCBI Taxonomy" id="706552"/>
    <lineage>
        <taxon>Eukaryota</taxon>
        <taxon>Viridiplantae</taxon>
        <taxon>Chlorophyta</taxon>
        <taxon>core chlorophytes</taxon>
        <taxon>Trebouxiophyceae</taxon>
        <taxon>Trebouxiales</taxon>
        <taxon>Trebouxiaceae</taxon>
        <taxon>Symbiochloris</taxon>
    </lineage>
</organism>
<feature type="compositionally biased region" description="Polar residues" evidence="2">
    <location>
        <begin position="16"/>
        <end position="25"/>
    </location>
</feature>
<dbReference type="InterPro" id="IPR003152">
    <property type="entry name" value="FATC_dom"/>
</dbReference>
<keyword evidence="1" id="KW-0175">Coiled coil</keyword>
<protein>
    <recommendedName>
        <fullName evidence="3">FATC domain-containing protein</fullName>
    </recommendedName>
</protein>
<feature type="region of interest" description="Disordered" evidence="2">
    <location>
        <begin position="1"/>
        <end position="35"/>
    </location>
</feature>
<feature type="domain" description="FATC" evidence="3">
    <location>
        <begin position="363"/>
        <end position="408"/>
    </location>
</feature>
<name>A0AAW1P0Q0_9CHLO</name>
<dbReference type="AlphaFoldDB" id="A0AAW1P0Q0"/>